<dbReference type="EMBL" id="JARKIE010000139">
    <property type="protein sequence ID" value="KAJ7677369.1"/>
    <property type="molecule type" value="Genomic_DNA"/>
</dbReference>
<organism evidence="2 3">
    <name type="scientific">Mycena rosella</name>
    <name type="common">Pink bonnet</name>
    <name type="synonym">Agaricus rosellus</name>
    <dbReference type="NCBI Taxonomy" id="1033263"/>
    <lineage>
        <taxon>Eukaryota</taxon>
        <taxon>Fungi</taxon>
        <taxon>Dikarya</taxon>
        <taxon>Basidiomycota</taxon>
        <taxon>Agaricomycotina</taxon>
        <taxon>Agaricomycetes</taxon>
        <taxon>Agaricomycetidae</taxon>
        <taxon>Agaricales</taxon>
        <taxon>Marasmiineae</taxon>
        <taxon>Mycenaceae</taxon>
        <taxon>Mycena</taxon>
    </lineage>
</organism>
<accession>A0AAD7D3U4</accession>
<feature type="region of interest" description="Disordered" evidence="1">
    <location>
        <begin position="138"/>
        <end position="167"/>
    </location>
</feature>
<dbReference type="AlphaFoldDB" id="A0AAD7D3U4"/>
<name>A0AAD7D3U4_MYCRO</name>
<proteinExistence type="predicted"/>
<gene>
    <name evidence="2" type="ORF">B0H17DRAFT_1182598</name>
</gene>
<protein>
    <submittedName>
        <fullName evidence="2">Uncharacterized protein</fullName>
    </submittedName>
</protein>
<sequence>MAGERRAAEDTTERHSGRVQLEAVGLQPTRSGVDSEVVRPLLNFIDESMWLSYVAGREQKAQILISAIRVYHLHQAACGVTSTSQLKKAETGNARIFTQKFDHGRQEETRHINSGSQFIVPRRVAVVGGEGLIPSRVAAGDAAHDTSSRVTPDGVQEDGAPTGDRNGDCSTALCGSVLETPSIEPGVRDLYQPIGTESTGGTPIPRREYSADERTVRTALRRRSNQALYPRPCPEGWRLAPGISPKPYQPIALLSLRRFGSHSWPNPTDYAASTGFDQLDCTDHRSALAVFKPLSAFDCTFGSSTSALAPPQTRISRPQDRRRRAFVVCRLGRGDLWRAEGQPERVPTGF</sequence>
<evidence type="ECO:0000256" key="1">
    <source>
        <dbReference type="SAM" id="MobiDB-lite"/>
    </source>
</evidence>
<evidence type="ECO:0000313" key="3">
    <source>
        <dbReference type="Proteomes" id="UP001221757"/>
    </source>
</evidence>
<evidence type="ECO:0000313" key="2">
    <source>
        <dbReference type="EMBL" id="KAJ7677369.1"/>
    </source>
</evidence>
<feature type="region of interest" description="Disordered" evidence="1">
    <location>
        <begin position="187"/>
        <end position="210"/>
    </location>
</feature>
<comment type="caution">
    <text evidence="2">The sequence shown here is derived from an EMBL/GenBank/DDBJ whole genome shotgun (WGS) entry which is preliminary data.</text>
</comment>
<dbReference type="Proteomes" id="UP001221757">
    <property type="component" value="Unassembled WGS sequence"/>
</dbReference>
<keyword evidence="3" id="KW-1185">Reference proteome</keyword>
<reference evidence="2" key="1">
    <citation type="submission" date="2023-03" db="EMBL/GenBank/DDBJ databases">
        <title>Massive genome expansion in bonnet fungi (Mycena s.s.) driven by repeated elements and novel gene families across ecological guilds.</title>
        <authorList>
            <consortium name="Lawrence Berkeley National Laboratory"/>
            <person name="Harder C.B."/>
            <person name="Miyauchi S."/>
            <person name="Viragh M."/>
            <person name="Kuo A."/>
            <person name="Thoen E."/>
            <person name="Andreopoulos B."/>
            <person name="Lu D."/>
            <person name="Skrede I."/>
            <person name="Drula E."/>
            <person name="Henrissat B."/>
            <person name="Morin E."/>
            <person name="Kohler A."/>
            <person name="Barry K."/>
            <person name="LaButti K."/>
            <person name="Morin E."/>
            <person name="Salamov A."/>
            <person name="Lipzen A."/>
            <person name="Mereny Z."/>
            <person name="Hegedus B."/>
            <person name="Baldrian P."/>
            <person name="Stursova M."/>
            <person name="Weitz H."/>
            <person name="Taylor A."/>
            <person name="Grigoriev I.V."/>
            <person name="Nagy L.G."/>
            <person name="Martin F."/>
            <person name="Kauserud H."/>
        </authorList>
    </citation>
    <scope>NUCLEOTIDE SEQUENCE</scope>
    <source>
        <strain evidence="2">CBHHK067</strain>
    </source>
</reference>